<dbReference type="EMBL" id="AQHF01000028">
    <property type="protein sequence ID" value="MBE0347856.1"/>
    <property type="molecule type" value="Genomic_DNA"/>
</dbReference>
<dbReference type="RefSeq" id="WP_125251890.1">
    <property type="nucleotide sequence ID" value="NZ_AQHF01000028.1"/>
</dbReference>
<reference evidence="1 2" key="1">
    <citation type="submission" date="2015-06" db="EMBL/GenBank/DDBJ databases">
        <title>Genome sequence of Pseudoalteromonas peptidolytica.</title>
        <authorList>
            <person name="Xie B.-B."/>
            <person name="Rong J.-C."/>
            <person name="Qin Q.-L."/>
            <person name="Zhang Y.-Z."/>
        </authorList>
    </citation>
    <scope>NUCLEOTIDE SEQUENCE [LARGE SCALE GENOMIC DNA]</scope>
    <source>
        <strain evidence="1 2">F12-50-A1</strain>
    </source>
</reference>
<sequence length="176" mass="20056">MAGLQIEQIRNLDDFAVLYKWDVWFTPPPAVAFDRNDLNVRCLSSSLPTSAVQSIDIQIRGHHIKQAGIVDDDHTINLTFAETVDNTIHNMLHNWREALWETGIGKQKKRAEYQCDMLLTRLNNQDEPIWTYKLFGCYLESVDWGGELGGDTSDIMRPSLTLSYDYFKMGAGASVQ</sequence>
<dbReference type="AlphaFoldDB" id="A0A8I0MXW5"/>
<organism evidence="1 2">
    <name type="scientific">Pseudoalteromonas peptidolytica F12-50-A1</name>
    <dbReference type="NCBI Taxonomy" id="1315280"/>
    <lineage>
        <taxon>Bacteria</taxon>
        <taxon>Pseudomonadati</taxon>
        <taxon>Pseudomonadota</taxon>
        <taxon>Gammaproteobacteria</taxon>
        <taxon>Alteromonadales</taxon>
        <taxon>Pseudoalteromonadaceae</taxon>
        <taxon>Pseudoalteromonas</taxon>
    </lineage>
</organism>
<proteinExistence type="predicted"/>
<evidence type="ECO:0008006" key="3">
    <source>
        <dbReference type="Google" id="ProtNLM"/>
    </source>
</evidence>
<accession>A0A8I0MXW5</accession>
<evidence type="ECO:0000313" key="2">
    <source>
        <dbReference type="Proteomes" id="UP000660708"/>
    </source>
</evidence>
<gene>
    <name evidence="1" type="ORF">PPEP_a4220</name>
</gene>
<keyword evidence="2" id="KW-1185">Reference proteome</keyword>
<evidence type="ECO:0000313" key="1">
    <source>
        <dbReference type="EMBL" id="MBE0347856.1"/>
    </source>
</evidence>
<comment type="caution">
    <text evidence="1">The sequence shown here is derived from an EMBL/GenBank/DDBJ whole genome shotgun (WGS) entry which is preliminary data.</text>
</comment>
<protein>
    <recommendedName>
        <fullName evidence="3">Tail tube protein</fullName>
    </recommendedName>
</protein>
<dbReference type="Proteomes" id="UP000660708">
    <property type="component" value="Unassembled WGS sequence"/>
</dbReference>
<name>A0A8I0MXW5_9GAMM</name>